<dbReference type="AlphaFoldDB" id="A0A061RYJ9"/>
<protein>
    <submittedName>
        <fullName evidence="1">Uncharacterized protein</fullName>
    </submittedName>
</protein>
<organism evidence="1">
    <name type="scientific">Tetraselmis sp. GSL018</name>
    <dbReference type="NCBI Taxonomy" id="582737"/>
    <lineage>
        <taxon>Eukaryota</taxon>
        <taxon>Viridiplantae</taxon>
        <taxon>Chlorophyta</taxon>
        <taxon>core chlorophytes</taxon>
        <taxon>Chlorodendrophyceae</taxon>
        <taxon>Chlorodendrales</taxon>
        <taxon>Chlorodendraceae</taxon>
        <taxon>Tetraselmis</taxon>
    </lineage>
</organism>
<reference evidence="1" key="1">
    <citation type="submission" date="2014-05" db="EMBL/GenBank/DDBJ databases">
        <title>The transcriptome of the halophilic microalga Tetraselmis sp. GSL018 isolated from the Great Salt Lake, Utah.</title>
        <authorList>
            <person name="Jinkerson R.E."/>
            <person name="D'Adamo S."/>
            <person name="Posewitz M.C."/>
        </authorList>
    </citation>
    <scope>NUCLEOTIDE SEQUENCE</scope>
    <source>
        <strain evidence="1">GSL018</strain>
    </source>
</reference>
<sequence>CISGPMEASRDLRGTCQSPRRWRGLIGLRAADLPGDGQAAVKAQASASTSASASA</sequence>
<accession>A0A061RYJ9</accession>
<evidence type="ECO:0000313" key="1">
    <source>
        <dbReference type="EMBL" id="JAC77038.1"/>
    </source>
</evidence>
<gene>
    <name evidence="1" type="ORF">TSPGSL018_18642</name>
</gene>
<name>A0A061RYJ9_9CHLO</name>
<proteinExistence type="predicted"/>
<feature type="non-terminal residue" evidence="1">
    <location>
        <position position="1"/>
    </location>
</feature>
<dbReference type="EMBL" id="GBEZ01008505">
    <property type="protein sequence ID" value="JAC77038.1"/>
    <property type="molecule type" value="Transcribed_RNA"/>
</dbReference>